<dbReference type="SUPFAM" id="SSF51206">
    <property type="entry name" value="cAMP-binding domain-like"/>
    <property type="match status" value="1"/>
</dbReference>
<dbReference type="Pfam" id="PF00027">
    <property type="entry name" value="cNMP_binding"/>
    <property type="match status" value="1"/>
</dbReference>
<organism evidence="2 3">
    <name type="scientific">Barnesiella viscericola</name>
    <dbReference type="NCBI Taxonomy" id="397865"/>
    <lineage>
        <taxon>Bacteria</taxon>
        <taxon>Pseudomonadati</taxon>
        <taxon>Bacteroidota</taxon>
        <taxon>Bacteroidia</taxon>
        <taxon>Bacteroidales</taxon>
        <taxon>Barnesiellaceae</taxon>
        <taxon>Barnesiella</taxon>
    </lineage>
</organism>
<reference evidence="2" key="2">
    <citation type="submission" date="2021-09" db="EMBL/GenBank/DDBJ databases">
        <authorList>
            <person name="Gilroy R."/>
        </authorList>
    </citation>
    <scope>NUCLEOTIDE SEQUENCE</scope>
    <source>
        <strain evidence="2">CHK121-7720</strain>
    </source>
</reference>
<dbReference type="InterPro" id="IPR014710">
    <property type="entry name" value="RmlC-like_jellyroll"/>
</dbReference>
<dbReference type="GO" id="GO:0005829">
    <property type="term" value="C:cytosol"/>
    <property type="evidence" value="ECO:0007669"/>
    <property type="project" value="TreeGrafter"/>
</dbReference>
<dbReference type="AlphaFoldDB" id="A0A921MQV1"/>
<dbReference type="Proteomes" id="UP000757103">
    <property type="component" value="Unassembled WGS sequence"/>
</dbReference>
<dbReference type="CDD" id="cd00038">
    <property type="entry name" value="CAP_ED"/>
    <property type="match status" value="1"/>
</dbReference>
<dbReference type="PANTHER" id="PTHR24567">
    <property type="entry name" value="CRP FAMILY TRANSCRIPTIONAL REGULATORY PROTEIN"/>
    <property type="match status" value="1"/>
</dbReference>
<dbReference type="InterPro" id="IPR036390">
    <property type="entry name" value="WH_DNA-bd_sf"/>
</dbReference>
<dbReference type="InterPro" id="IPR000595">
    <property type="entry name" value="cNMP-bd_dom"/>
</dbReference>
<dbReference type="PROSITE" id="PS50042">
    <property type="entry name" value="CNMP_BINDING_3"/>
    <property type="match status" value="1"/>
</dbReference>
<reference evidence="2" key="1">
    <citation type="journal article" date="2021" name="PeerJ">
        <title>Extensive microbial diversity within the chicken gut microbiome revealed by metagenomics and culture.</title>
        <authorList>
            <person name="Gilroy R."/>
            <person name="Ravi A."/>
            <person name="Getino M."/>
            <person name="Pursley I."/>
            <person name="Horton D.L."/>
            <person name="Alikhan N.F."/>
            <person name="Baker D."/>
            <person name="Gharbi K."/>
            <person name="Hall N."/>
            <person name="Watson M."/>
            <person name="Adriaenssens E.M."/>
            <person name="Foster-Nyarko E."/>
            <person name="Jarju S."/>
            <person name="Secka A."/>
            <person name="Antonio M."/>
            <person name="Oren A."/>
            <person name="Chaudhuri R.R."/>
            <person name="La Ragione R."/>
            <person name="Hildebrand F."/>
            <person name="Pallen M.J."/>
        </authorList>
    </citation>
    <scope>NUCLEOTIDE SEQUENCE</scope>
    <source>
        <strain evidence="2">CHK121-7720</strain>
    </source>
</reference>
<sequence length="203" mass="22870">MNNEIYEMPLFRGGNKDTIERIMHDFPSRYVHYKKGDTIAMQGNACRSLYILCEGSVYAKMISEEGKEFTLDTLSAPDVLASAFVFSSEGIFPVTILANSDCDLWIVSKESLLRIIESEPLVLRNYLTVISDHSMFLSKRLNEFALQTLSSRIMSYIEQNGSIQNLQEAAFILGVARPSLSRVIQQLVGQGVLKKENRGYILS</sequence>
<evidence type="ECO:0000313" key="2">
    <source>
        <dbReference type="EMBL" id="HJG88630.1"/>
    </source>
</evidence>
<evidence type="ECO:0000313" key="3">
    <source>
        <dbReference type="Proteomes" id="UP000757103"/>
    </source>
</evidence>
<dbReference type="EMBL" id="DYUD01000014">
    <property type="protein sequence ID" value="HJG88630.1"/>
    <property type="molecule type" value="Genomic_DNA"/>
</dbReference>
<dbReference type="SUPFAM" id="SSF46785">
    <property type="entry name" value="Winged helix' DNA-binding domain"/>
    <property type="match status" value="1"/>
</dbReference>
<feature type="domain" description="Cyclic nucleotide-binding" evidence="1">
    <location>
        <begin position="10"/>
        <end position="116"/>
    </location>
</feature>
<dbReference type="PANTHER" id="PTHR24567:SF58">
    <property type="entry name" value="CYCLIC AMP-BINDING REGULATORY PROTEIN"/>
    <property type="match status" value="1"/>
</dbReference>
<gene>
    <name evidence="2" type="ORF">K8U91_04025</name>
</gene>
<dbReference type="InterPro" id="IPR018490">
    <property type="entry name" value="cNMP-bd_dom_sf"/>
</dbReference>
<dbReference type="InterPro" id="IPR050397">
    <property type="entry name" value="Env_Response_Regulators"/>
</dbReference>
<dbReference type="SMART" id="SM00100">
    <property type="entry name" value="cNMP"/>
    <property type="match status" value="1"/>
</dbReference>
<dbReference type="GO" id="GO:0003700">
    <property type="term" value="F:DNA-binding transcription factor activity"/>
    <property type="evidence" value="ECO:0007669"/>
    <property type="project" value="TreeGrafter"/>
</dbReference>
<dbReference type="RefSeq" id="WP_273305682.1">
    <property type="nucleotide sequence ID" value="NZ_DYUD01000014.1"/>
</dbReference>
<accession>A0A921MQV1</accession>
<comment type="caution">
    <text evidence="2">The sequence shown here is derived from an EMBL/GenBank/DDBJ whole genome shotgun (WGS) entry which is preliminary data.</text>
</comment>
<proteinExistence type="predicted"/>
<name>A0A921MQV1_9BACT</name>
<dbReference type="Gene3D" id="2.60.120.10">
    <property type="entry name" value="Jelly Rolls"/>
    <property type="match status" value="1"/>
</dbReference>
<protein>
    <submittedName>
        <fullName evidence="2">Crp/Fnr family transcriptional regulator</fullName>
    </submittedName>
</protein>
<evidence type="ECO:0000259" key="1">
    <source>
        <dbReference type="PROSITE" id="PS50042"/>
    </source>
</evidence>